<comment type="similarity">
    <text evidence="2 6">Belongs to the XK family.</text>
</comment>
<accession>A0AAV2RZS8</accession>
<feature type="transmembrane region" description="Helical" evidence="6">
    <location>
        <begin position="94"/>
        <end position="111"/>
    </location>
</feature>
<feature type="transmembrane region" description="Helical" evidence="6">
    <location>
        <begin position="58"/>
        <end position="79"/>
    </location>
</feature>
<dbReference type="GO" id="GO:0005886">
    <property type="term" value="C:plasma membrane"/>
    <property type="evidence" value="ECO:0007669"/>
    <property type="project" value="UniProtKB-ARBA"/>
</dbReference>
<dbReference type="InterPro" id="IPR018629">
    <property type="entry name" value="XK-rel"/>
</dbReference>
<name>A0AAV2RZS8_MEGNR</name>
<evidence type="ECO:0000256" key="1">
    <source>
        <dbReference type="ARBA" id="ARBA00004141"/>
    </source>
</evidence>
<keyword evidence="3 6" id="KW-0812">Transmembrane</keyword>
<comment type="caution">
    <text evidence="7">The sequence shown here is derived from an EMBL/GenBank/DDBJ whole genome shotgun (WGS) entry which is preliminary data.</text>
</comment>
<evidence type="ECO:0000256" key="2">
    <source>
        <dbReference type="ARBA" id="ARBA00008789"/>
    </source>
</evidence>
<keyword evidence="5 6" id="KW-0472">Membrane</keyword>
<dbReference type="Pfam" id="PF09815">
    <property type="entry name" value="XK-related"/>
    <property type="match status" value="1"/>
</dbReference>
<keyword evidence="4 6" id="KW-1133">Transmembrane helix</keyword>
<proteinExistence type="inferred from homology"/>
<evidence type="ECO:0000313" key="7">
    <source>
        <dbReference type="EMBL" id="CAL4145085.1"/>
    </source>
</evidence>
<feature type="transmembrane region" description="Helical" evidence="6">
    <location>
        <begin position="20"/>
        <end position="38"/>
    </location>
</feature>
<evidence type="ECO:0000313" key="8">
    <source>
        <dbReference type="Proteomes" id="UP001497623"/>
    </source>
</evidence>
<sequence>MKFFHKIQSNSMDYFKKGWVVIPFMNIIGIFLYLLDIVKDVYTVIILLQHGNSGCRIFTVVFVVVPIILSYLFAAYLIVYDNDVDDFRSKKNTRFYMIMFMFLAPILTLLIKV</sequence>
<gene>
    <name evidence="7" type="ORF">MNOR_LOCUS29605</name>
</gene>
<evidence type="ECO:0000256" key="4">
    <source>
        <dbReference type="ARBA" id="ARBA00022989"/>
    </source>
</evidence>
<protein>
    <recommendedName>
        <fullName evidence="6">XK-related protein</fullName>
    </recommendedName>
</protein>
<keyword evidence="8" id="KW-1185">Reference proteome</keyword>
<organism evidence="7 8">
    <name type="scientific">Meganyctiphanes norvegica</name>
    <name type="common">Northern krill</name>
    <name type="synonym">Thysanopoda norvegica</name>
    <dbReference type="NCBI Taxonomy" id="48144"/>
    <lineage>
        <taxon>Eukaryota</taxon>
        <taxon>Metazoa</taxon>
        <taxon>Ecdysozoa</taxon>
        <taxon>Arthropoda</taxon>
        <taxon>Crustacea</taxon>
        <taxon>Multicrustacea</taxon>
        <taxon>Malacostraca</taxon>
        <taxon>Eumalacostraca</taxon>
        <taxon>Eucarida</taxon>
        <taxon>Euphausiacea</taxon>
        <taxon>Euphausiidae</taxon>
        <taxon>Meganyctiphanes</taxon>
    </lineage>
</organism>
<dbReference type="AlphaFoldDB" id="A0AAV2RZS8"/>
<evidence type="ECO:0000256" key="6">
    <source>
        <dbReference type="RuleBase" id="RU910716"/>
    </source>
</evidence>
<dbReference type="Proteomes" id="UP001497623">
    <property type="component" value="Unassembled WGS sequence"/>
</dbReference>
<reference evidence="7 8" key="1">
    <citation type="submission" date="2024-05" db="EMBL/GenBank/DDBJ databases">
        <authorList>
            <person name="Wallberg A."/>
        </authorList>
    </citation>
    <scope>NUCLEOTIDE SEQUENCE [LARGE SCALE GENOMIC DNA]</scope>
</reference>
<evidence type="ECO:0000256" key="5">
    <source>
        <dbReference type="ARBA" id="ARBA00023136"/>
    </source>
</evidence>
<comment type="subcellular location">
    <subcellularLocation>
        <location evidence="1 6">Membrane</location>
        <topology evidence="1 6">Multi-pass membrane protein</topology>
    </subcellularLocation>
</comment>
<dbReference type="EMBL" id="CAXKWB010034629">
    <property type="protein sequence ID" value="CAL4145085.1"/>
    <property type="molecule type" value="Genomic_DNA"/>
</dbReference>
<evidence type="ECO:0000256" key="3">
    <source>
        <dbReference type="ARBA" id="ARBA00022692"/>
    </source>
</evidence>